<dbReference type="NCBIfam" id="NF005491">
    <property type="entry name" value="PRK07105.1"/>
    <property type="match status" value="1"/>
</dbReference>
<evidence type="ECO:0000256" key="1">
    <source>
        <dbReference type="ARBA" id="ARBA00022977"/>
    </source>
</evidence>
<dbReference type="PANTHER" id="PTHR20858">
    <property type="entry name" value="PHOSPHOMETHYLPYRIMIDINE KINASE"/>
    <property type="match status" value="1"/>
</dbReference>
<organism evidence="3 4">
    <name type="scientific">Sporosarcina quadrami</name>
    <dbReference type="NCBI Taxonomy" id="2762234"/>
    <lineage>
        <taxon>Bacteria</taxon>
        <taxon>Bacillati</taxon>
        <taxon>Bacillota</taxon>
        <taxon>Bacilli</taxon>
        <taxon>Bacillales</taxon>
        <taxon>Caryophanaceae</taxon>
        <taxon>Sporosarcina</taxon>
    </lineage>
</organism>
<dbReference type="Gene3D" id="3.40.1190.20">
    <property type="match status" value="1"/>
</dbReference>
<keyword evidence="3" id="KW-0418">Kinase</keyword>
<dbReference type="RefSeq" id="WP_191696053.1">
    <property type="nucleotide sequence ID" value="NZ_JACSQN010000025.1"/>
</dbReference>
<dbReference type="Pfam" id="PF08543">
    <property type="entry name" value="Phos_pyr_kin"/>
    <property type="match status" value="1"/>
</dbReference>
<dbReference type="EMBL" id="JACSQN010000025">
    <property type="protein sequence ID" value="MBD7986227.1"/>
    <property type="molecule type" value="Genomic_DNA"/>
</dbReference>
<gene>
    <name evidence="3" type="ORF">H9649_16780</name>
</gene>
<name>A0ABR8UDW5_9BACL</name>
<feature type="domain" description="Pyridoxamine kinase/Phosphomethylpyrimidine kinase" evidence="2">
    <location>
        <begin position="20"/>
        <end position="265"/>
    </location>
</feature>
<dbReference type="SUPFAM" id="SSF53613">
    <property type="entry name" value="Ribokinase-like"/>
    <property type="match status" value="1"/>
</dbReference>
<dbReference type="PANTHER" id="PTHR20858:SF17">
    <property type="entry name" value="HYDROXYMETHYLPYRIMIDINE_PHOSPHOMETHYLPYRIMIDINE KINASE THI20-RELATED"/>
    <property type="match status" value="1"/>
</dbReference>
<keyword evidence="4" id="KW-1185">Reference proteome</keyword>
<dbReference type="InterPro" id="IPR013749">
    <property type="entry name" value="PM/HMP-P_kinase-1"/>
</dbReference>
<dbReference type="GO" id="GO:0008478">
    <property type="term" value="F:pyridoxal kinase activity"/>
    <property type="evidence" value="ECO:0007669"/>
    <property type="project" value="UniProtKB-EC"/>
</dbReference>
<proteinExistence type="predicted"/>
<accession>A0ABR8UDW5</accession>
<evidence type="ECO:0000313" key="3">
    <source>
        <dbReference type="EMBL" id="MBD7986227.1"/>
    </source>
</evidence>
<dbReference type="PROSITE" id="PS51257">
    <property type="entry name" value="PROKAR_LIPOPROTEIN"/>
    <property type="match status" value="1"/>
</dbReference>
<dbReference type="Proteomes" id="UP000626786">
    <property type="component" value="Unassembled WGS sequence"/>
</dbReference>
<keyword evidence="3" id="KW-0808">Transferase</keyword>
<reference evidence="3 4" key="1">
    <citation type="submission" date="2020-08" db="EMBL/GenBank/DDBJ databases">
        <title>A Genomic Blueprint of the Chicken Gut Microbiome.</title>
        <authorList>
            <person name="Gilroy R."/>
            <person name="Ravi A."/>
            <person name="Getino M."/>
            <person name="Pursley I."/>
            <person name="Horton D.L."/>
            <person name="Alikhan N.-F."/>
            <person name="Baker D."/>
            <person name="Gharbi K."/>
            <person name="Hall N."/>
            <person name="Watson M."/>
            <person name="Adriaenssens E.M."/>
            <person name="Foster-Nyarko E."/>
            <person name="Jarju S."/>
            <person name="Secka A."/>
            <person name="Antonio M."/>
            <person name="Oren A."/>
            <person name="Chaudhuri R."/>
            <person name="La Ragione R.M."/>
            <person name="Hildebrand F."/>
            <person name="Pallen M.J."/>
        </authorList>
    </citation>
    <scope>NUCLEOTIDE SEQUENCE [LARGE SCALE GENOMIC DNA]</scope>
    <source>
        <strain evidence="3 4">Sa2YVA2</strain>
    </source>
</reference>
<evidence type="ECO:0000313" key="4">
    <source>
        <dbReference type="Proteomes" id="UP000626786"/>
    </source>
</evidence>
<protein>
    <submittedName>
        <fullName evidence="3">Pyridoxamine kinase</fullName>
        <ecNumber evidence="3">2.7.1.35</ecNumber>
    </submittedName>
</protein>
<keyword evidence="1" id="KW-0784">Thiamine biosynthesis</keyword>
<evidence type="ECO:0000259" key="2">
    <source>
        <dbReference type="Pfam" id="PF08543"/>
    </source>
</evidence>
<dbReference type="InterPro" id="IPR029056">
    <property type="entry name" value="Ribokinase-like"/>
</dbReference>
<sequence length="282" mass="30951">MKKVAVIQDLSSFGKCSLTAAIPVLSVMGIQACPLPTAILTAQTEFPSYHCEDLTANIPVFETEWRKLQATFDGIHTGYITGTEQIAHIMHFLDAFYKEDTILLVDPVMGNTHGAFTNFNEDFLAHMKQLVKQADIITPNLTEYCLLTGLSYKSLMQCTNESDFLQTIAEASEQLEMKKEAHILITSIHSPFATNDGRDIGNMYIHQGQTSYSTVPFNGRSYSGTGDLFASVIIGSIMRGESIPASIKLAEAFLQAAIEDTHAAGTPSVEGVHFENHLKLLL</sequence>
<dbReference type="EC" id="2.7.1.35" evidence="3"/>
<comment type="caution">
    <text evidence="3">The sequence shown here is derived from an EMBL/GenBank/DDBJ whole genome shotgun (WGS) entry which is preliminary data.</text>
</comment>